<dbReference type="CDD" id="cd13631">
    <property type="entry name" value="PBP2_Ct-PDT_like"/>
    <property type="match status" value="1"/>
</dbReference>
<dbReference type="OrthoDB" id="9802281at2"/>
<evidence type="ECO:0000256" key="9">
    <source>
        <dbReference type="ARBA" id="ARBA00022490"/>
    </source>
</evidence>
<dbReference type="UniPathway" id="UPA00120">
    <property type="reaction ID" value="UER00203"/>
</dbReference>
<dbReference type="GO" id="GO:0009094">
    <property type="term" value="P:L-phenylalanine biosynthetic process"/>
    <property type="evidence" value="ECO:0007669"/>
    <property type="project" value="UniProtKB-UniPathway"/>
</dbReference>
<reference evidence="24" key="1">
    <citation type="submission" date="2018-06" db="EMBL/GenBank/DDBJ databases">
        <title>Description of Blautia argi sp. nov., a new anaerobic isolated from dog feces.</title>
        <authorList>
            <person name="Chang Y.-H."/>
            <person name="Paek J."/>
            <person name="Shin Y."/>
        </authorList>
    </citation>
    <scope>NUCLEOTIDE SEQUENCE [LARGE SCALE GENOMIC DNA]</scope>
    <source>
        <strain evidence="24">KCTC 15426</strain>
    </source>
</reference>
<protein>
    <recommendedName>
        <fullName evidence="7">Bifunctional chorismate mutase/prephenate dehydratase</fullName>
        <ecNumber evidence="6">4.2.1.51</ecNumber>
    </recommendedName>
    <alternativeName>
        <fullName evidence="17">Chorismate mutase-prephenate dehydratase</fullName>
    </alternativeName>
    <alternativeName>
        <fullName evidence="8">Prephenate dehydratase</fullName>
    </alternativeName>
    <alternativeName>
        <fullName evidence="16">p-protein</fullName>
    </alternativeName>
</protein>
<feature type="domain" description="Prephenate dehydratase" evidence="21">
    <location>
        <begin position="111"/>
        <end position="288"/>
    </location>
</feature>
<dbReference type="PROSITE" id="PS00858">
    <property type="entry name" value="PREPHENATE_DEHYDR_2"/>
    <property type="match status" value="1"/>
</dbReference>
<dbReference type="InterPro" id="IPR045865">
    <property type="entry name" value="ACT-like_dom_sf"/>
</dbReference>
<keyword evidence="24" id="KW-1185">Reference proteome</keyword>
<keyword evidence="14 23" id="KW-0456">Lyase</keyword>
<evidence type="ECO:0000259" key="20">
    <source>
        <dbReference type="PROSITE" id="PS51168"/>
    </source>
</evidence>
<keyword evidence="10" id="KW-0028">Amino-acid biosynthesis</keyword>
<evidence type="ECO:0000259" key="21">
    <source>
        <dbReference type="PROSITE" id="PS51171"/>
    </source>
</evidence>
<dbReference type="CDD" id="cd04905">
    <property type="entry name" value="ACT_CM-PDT"/>
    <property type="match status" value="1"/>
</dbReference>
<evidence type="ECO:0000256" key="6">
    <source>
        <dbReference type="ARBA" id="ARBA00013147"/>
    </source>
</evidence>
<dbReference type="Pfam" id="PF01817">
    <property type="entry name" value="CM_2"/>
    <property type="match status" value="1"/>
</dbReference>
<dbReference type="RefSeq" id="WP_111919697.1">
    <property type="nucleotide sequence ID" value="NZ_CAUWHR010000057.1"/>
</dbReference>
<evidence type="ECO:0000256" key="4">
    <source>
        <dbReference type="ARBA" id="ARBA00004741"/>
    </source>
</evidence>
<comment type="pathway">
    <text evidence="4">Amino-acid biosynthesis; L-phenylalanine biosynthesis; phenylpyruvate from prephenate: step 1/1.</text>
</comment>
<evidence type="ECO:0000256" key="5">
    <source>
        <dbReference type="ARBA" id="ARBA00004817"/>
    </source>
</evidence>
<dbReference type="UniPathway" id="UPA00121">
    <property type="reaction ID" value="UER00345"/>
</dbReference>
<evidence type="ECO:0000256" key="11">
    <source>
        <dbReference type="ARBA" id="ARBA00023141"/>
    </source>
</evidence>
<dbReference type="EC" id="4.2.1.51" evidence="6"/>
<dbReference type="SMART" id="SM00830">
    <property type="entry name" value="CM_2"/>
    <property type="match status" value="1"/>
</dbReference>
<evidence type="ECO:0000256" key="18">
    <source>
        <dbReference type="ARBA" id="ARBA00047848"/>
    </source>
</evidence>
<dbReference type="EMBL" id="CP030280">
    <property type="protein sequence ID" value="AWY98208.1"/>
    <property type="molecule type" value="Genomic_DNA"/>
</dbReference>
<evidence type="ECO:0000313" key="23">
    <source>
        <dbReference type="EMBL" id="AWY98208.1"/>
    </source>
</evidence>
<dbReference type="InterPro" id="IPR008242">
    <property type="entry name" value="Chor_mutase/pphenate_deHydtase"/>
</dbReference>
<comment type="subcellular location">
    <subcellularLocation>
        <location evidence="3">Cytoplasm</location>
    </subcellularLocation>
</comment>
<dbReference type="Gene3D" id="3.40.190.10">
    <property type="entry name" value="Periplasmic binding protein-like II"/>
    <property type="match status" value="2"/>
</dbReference>
<evidence type="ECO:0000256" key="17">
    <source>
        <dbReference type="ARBA" id="ARBA00031520"/>
    </source>
</evidence>
<dbReference type="Pfam" id="PF00800">
    <property type="entry name" value="PDT"/>
    <property type="match status" value="1"/>
</dbReference>
<evidence type="ECO:0000256" key="3">
    <source>
        <dbReference type="ARBA" id="ARBA00004496"/>
    </source>
</evidence>
<evidence type="ECO:0000256" key="8">
    <source>
        <dbReference type="ARBA" id="ARBA00021872"/>
    </source>
</evidence>
<dbReference type="PROSITE" id="PS51171">
    <property type="entry name" value="PREPHENATE_DEHYDR_3"/>
    <property type="match status" value="1"/>
</dbReference>
<name>A0A2Z4UB31_9FIRM</name>
<dbReference type="InterPro" id="IPR002701">
    <property type="entry name" value="CM_II_prokaryot"/>
</dbReference>
<keyword evidence="12" id="KW-0584">Phenylalanine biosynthesis</keyword>
<dbReference type="InterPro" id="IPR002912">
    <property type="entry name" value="ACT_dom"/>
</dbReference>
<evidence type="ECO:0000256" key="19">
    <source>
        <dbReference type="PIRSR" id="PIRSR001500-2"/>
    </source>
</evidence>
<sequence length="376" mass="43272">MLDLQEMRKEIDVIDDQIVKLFEKRMSIAEHVAKFKIENNKPVFDRNREEEKLEALGNKTHSAFNCCGIQELYQHIMSISRKRQYQLLQEHEQADTGEFQMVDALRKKDVTVVFQGVEGAYSHAAMRAFFGEEIFSYHVDTWKDAMEEIKKGNAMYAVLPIENSTAGIVQDNYDLLTEYNHVIAGEQIIQCRHMLLGISGTELEDIKRVYSHPQALMQCREFLDSHKEWQCHEFGNTAAAAKKVSEEQDKTQAAIASPYAAEYFGLIPLAEHIYTNPDNSTRFIIVTKEKIYCKDAKKISVSYELPHESGSLYSSLSHFIYNGLNMTKIESRPIAERNWEYRFFVDFEGNLSDSAVQNALRGLKAEAQNLRVHGNY</sequence>
<dbReference type="PANTHER" id="PTHR21022">
    <property type="entry name" value="PREPHENATE DEHYDRATASE P PROTEIN"/>
    <property type="match status" value="1"/>
</dbReference>
<evidence type="ECO:0000259" key="22">
    <source>
        <dbReference type="PROSITE" id="PS51671"/>
    </source>
</evidence>
<evidence type="ECO:0000256" key="16">
    <source>
        <dbReference type="ARBA" id="ARBA00031175"/>
    </source>
</evidence>
<comment type="catalytic activity">
    <reaction evidence="1">
        <text>chorismate = prephenate</text>
        <dbReference type="Rhea" id="RHEA:13897"/>
        <dbReference type="ChEBI" id="CHEBI:29748"/>
        <dbReference type="ChEBI" id="CHEBI:29934"/>
        <dbReference type="EC" id="5.4.99.5"/>
    </reaction>
</comment>
<gene>
    <name evidence="23" type="ORF">DQQ01_08685</name>
</gene>
<evidence type="ECO:0000256" key="1">
    <source>
        <dbReference type="ARBA" id="ARBA00000824"/>
    </source>
</evidence>
<comment type="catalytic activity">
    <reaction evidence="18">
        <text>prephenate + H(+) = 3-phenylpyruvate + CO2 + H2O</text>
        <dbReference type="Rhea" id="RHEA:21648"/>
        <dbReference type="ChEBI" id="CHEBI:15377"/>
        <dbReference type="ChEBI" id="CHEBI:15378"/>
        <dbReference type="ChEBI" id="CHEBI:16526"/>
        <dbReference type="ChEBI" id="CHEBI:18005"/>
        <dbReference type="ChEBI" id="CHEBI:29934"/>
        <dbReference type="EC" id="4.2.1.51"/>
    </reaction>
</comment>
<accession>A0A2Z4UB31</accession>
<dbReference type="PIRSF" id="PIRSF001500">
    <property type="entry name" value="Chor_mut_pdt_Ppr"/>
    <property type="match status" value="1"/>
</dbReference>
<dbReference type="InterPro" id="IPR036979">
    <property type="entry name" value="CM_dom_sf"/>
</dbReference>
<keyword evidence="15" id="KW-0511">Multifunctional enzyme</keyword>
<dbReference type="InterPro" id="IPR036263">
    <property type="entry name" value="Chorismate_II_sf"/>
</dbReference>
<evidence type="ECO:0000256" key="13">
    <source>
        <dbReference type="ARBA" id="ARBA00023235"/>
    </source>
</evidence>
<dbReference type="PROSITE" id="PS51168">
    <property type="entry name" value="CHORISMATE_MUT_2"/>
    <property type="match status" value="1"/>
</dbReference>
<dbReference type="Proteomes" id="UP000250003">
    <property type="component" value="Chromosome"/>
</dbReference>
<dbReference type="SUPFAM" id="SSF53850">
    <property type="entry name" value="Periplasmic binding protein-like II"/>
    <property type="match status" value="1"/>
</dbReference>
<dbReference type="Gene3D" id="1.20.59.10">
    <property type="entry name" value="Chorismate mutase"/>
    <property type="match status" value="1"/>
</dbReference>
<evidence type="ECO:0000256" key="7">
    <source>
        <dbReference type="ARBA" id="ARBA00014401"/>
    </source>
</evidence>
<dbReference type="NCBIfam" id="NF008865">
    <property type="entry name" value="PRK11898.1"/>
    <property type="match status" value="1"/>
</dbReference>
<dbReference type="GO" id="GO:0004106">
    <property type="term" value="F:chorismate mutase activity"/>
    <property type="evidence" value="ECO:0007669"/>
    <property type="project" value="UniProtKB-EC"/>
</dbReference>
<dbReference type="AlphaFoldDB" id="A0A2Z4UB31"/>
<evidence type="ECO:0000256" key="12">
    <source>
        <dbReference type="ARBA" id="ARBA00023222"/>
    </source>
</evidence>
<dbReference type="SUPFAM" id="SSF48600">
    <property type="entry name" value="Chorismate mutase II"/>
    <property type="match status" value="1"/>
</dbReference>
<dbReference type="KEGG" id="blau:DQQ01_08685"/>
<dbReference type="PANTHER" id="PTHR21022:SF19">
    <property type="entry name" value="PREPHENATE DEHYDRATASE-RELATED"/>
    <property type="match status" value="1"/>
</dbReference>
<keyword evidence="11" id="KW-0057">Aromatic amino acid biosynthesis</keyword>
<keyword evidence="9" id="KW-0963">Cytoplasm</keyword>
<evidence type="ECO:0000256" key="2">
    <source>
        <dbReference type="ARBA" id="ARBA00002364"/>
    </source>
</evidence>
<comment type="function">
    <text evidence="2">Catalyzes the Claisen rearrangement of chorismate to prephenate and the decarboxylation/dehydration of prephenate to phenylpyruvate.</text>
</comment>
<feature type="domain" description="Chorismate mutase" evidence="20">
    <location>
        <begin position="1"/>
        <end position="88"/>
    </location>
</feature>
<comment type="pathway">
    <text evidence="5">Metabolic intermediate biosynthesis; prephenate biosynthesis; prephenate from chorismate: step 1/1.</text>
</comment>
<evidence type="ECO:0000256" key="15">
    <source>
        <dbReference type="ARBA" id="ARBA00023268"/>
    </source>
</evidence>
<dbReference type="InterPro" id="IPR018528">
    <property type="entry name" value="Preph_deHydtase_CS"/>
</dbReference>
<dbReference type="GO" id="GO:0046417">
    <property type="term" value="P:chorismate metabolic process"/>
    <property type="evidence" value="ECO:0007669"/>
    <property type="project" value="InterPro"/>
</dbReference>
<evidence type="ECO:0000313" key="24">
    <source>
        <dbReference type="Proteomes" id="UP000250003"/>
    </source>
</evidence>
<evidence type="ECO:0000256" key="14">
    <source>
        <dbReference type="ARBA" id="ARBA00023239"/>
    </source>
</evidence>
<dbReference type="SUPFAM" id="SSF55021">
    <property type="entry name" value="ACT-like"/>
    <property type="match status" value="1"/>
</dbReference>
<keyword evidence="13" id="KW-0413">Isomerase</keyword>
<organism evidence="23 24">
    <name type="scientific">Blautia argi</name>
    <dbReference type="NCBI Taxonomy" id="1912897"/>
    <lineage>
        <taxon>Bacteria</taxon>
        <taxon>Bacillati</taxon>
        <taxon>Bacillota</taxon>
        <taxon>Clostridia</taxon>
        <taxon>Lachnospirales</taxon>
        <taxon>Lachnospiraceae</taxon>
        <taxon>Blautia</taxon>
    </lineage>
</organism>
<feature type="site" description="Essential for prephenate dehydratase activity" evidence="19">
    <location>
        <position position="281"/>
    </location>
</feature>
<dbReference type="PROSITE" id="PS51671">
    <property type="entry name" value="ACT"/>
    <property type="match status" value="1"/>
</dbReference>
<feature type="domain" description="ACT" evidence="22">
    <location>
        <begin position="300"/>
        <end position="376"/>
    </location>
</feature>
<evidence type="ECO:0000256" key="10">
    <source>
        <dbReference type="ARBA" id="ARBA00022605"/>
    </source>
</evidence>
<dbReference type="FunFam" id="3.40.190.10:FF:000034">
    <property type="entry name" value="Chorismate mutase/prephenate dehydratase"/>
    <property type="match status" value="1"/>
</dbReference>
<dbReference type="InterPro" id="IPR001086">
    <property type="entry name" value="Preph_deHydtase"/>
</dbReference>
<proteinExistence type="predicted"/>
<dbReference type="Gene3D" id="3.30.70.260">
    <property type="match status" value="1"/>
</dbReference>
<dbReference type="GO" id="GO:0005737">
    <property type="term" value="C:cytoplasm"/>
    <property type="evidence" value="ECO:0007669"/>
    <property type="project" value="UniProtKB-SubCell"/>
</dbReference>
<dbReference type="GO" id="GO:0004664">
    <property type="term" value="F:prephenate dehydratase activity"/>
    <property type="evidence" value="ECO:0007669"/>
    <property type="project" value="UniProtKB-EC"/>
</dbReference>